<dbReference type="GO" id="GO:0004820">
    <property type="term" value="F:glycine-tRNA ligase activity"/>
    <property type="evidence" value="ECO:0007669"/>
    <property type="project" value="UniProtKB-UniRule"/>
</dbReference>
<dbReference type="GO" id="GO:0005829">
    <property type="term" value="C:cytosol"/>
    <property type="evidence" value="ECO:0007669"/>
    <property type="project" value="TreeGrafter"/>
</dbReference>
<comment type="catalytic activity">
    <reaction evidence="7 8">
        <text>tRNA(Gly) + glycine + ATP = glycyl-tRNA(Gly) + AMP + diphosphate</text>
        <dbReference type="Rhea" id="RHEA:16013"/>
        <dbReference type="Rhea" id="RHEA-COMP:9664"/>
        <dbReference type="Rhea" id="RHEA-COMP:9683"/>
        <dbReference type="ChEBI" id="CHEBI:30616"/>
        <dbReference type="ChEBI" id="CHEBI:33019"/>
        <dbReference type="ChEBI" id="CHEBI:57305"/>
        <dbReference type="ChEBI" id="CHEBI:78442"/>
        <dbReference type="ChEBI" id="CHEBI:78522"/>
        <dbReference type="ChEBI" id="CHEBI:456215"/>
        <dbReference type="EC" id="6.1.1.14"/>
    </reaction>
</comment>
<dbReference type="HAMAP" id="MF_00254">
    <property type="entry name" value="Gly_tRNA_synth_alpha"/>
    <property type="match status" value="1"/>
</dbReference>
<reference evidence="9" key="1">
    <citation type="journal article" date="2020" name="mSystems">
        <title>Genome- and Community-Level Interaction Insights into Carbon Utilization and Element Cycling Functions of Hydrothermarchaeota in Hydrothermal Sediment.</title>
        <authorList>
            <person name="Zhou Z."/>
            <person name="Liu Y."/>
            <person name="Xu W."/>
            <person name="Pan J."/>
            <person name="Luo Z.H."/>
            <person name="Li M."/>
        </authorList>
    </citation>
    <scope>NUCLEOTIDE SEQUENCE [LARGE SCALE GENOMIC DNA]</scope>
    <source>
        <strain evidence="9">SpSt-697</strain>
    </source>
</reference>
<keyword evidence="5 8" id="KW-0648">Protein biosynthesis</keyword>
<evidence type="ECO:0000256" key="2">
    <source>
        <dbReference type="ARBA" id="ARBA00022598"/>
    </source>
</evidence>
<evidence type="ECO:0000256" key="7">
    <source>
        <dbReference type="ARBA" id="ARBA00047937"/>
    </source>
</evidence>
<dbReference type="GO" id="GO:0006426">
    <property type="term" value="P:glycyl-tRNA aminoacylation"/>
    <property type="evidence" value="ECO:0007669"/>
    <property type="project" value="UniProtKB-UniRule"/>
</dbReference>
<evidence type="ECO:0000256" key="4">
    <source>
        <dbReference type="ARBA" id="ARBA00022840"/>
    </source>
</evidence>
<dbReference type="SUPFAM" id="SSF55681">
    <property type="entry name" value="Class II aaRS and biotin synthetases"/>
    <property type="match status" value="1"/>
</dbReference>
<dbReference type="InterPro" id="IPR006194">
    <property type="entry name" value="Gly-tRNA-synth_heterodimer"/>
</dbReference>
<dbReference type="AlphaFoldDB" id="A0A7V4E414"/>
<dbReference type="PANTHER" id="PTHR30075:SF2">
    <property type="entry name" value="GLYCINE--TRNA LIGASE, CHLOROPLASTIC_MITOCHONDRIAL 2"/>
    <property type="match status" value="1"/>
</dbReference>
<accession>A0A7V4E414</accession>
<dbReference type="GO" id="GO:0005524">
    <property type="term" value="F:ATP binding"/>
    <property type="evidence" value="ECO:0007669"/>
    <property type="project" value="UniProtKB-UniRule"/>
</dbReference>
<comment type="subcellular location">
    <subcellularLocation>
        <location evidence="8">Cytoplasm</location>
    </subcellularLocation>
</comment>
<keyword evidence="3 8" id="KW-0547">Nucleotide-binding</keyword>
<dbReference type="Pfam" id="PF02091">
    <property type="entry name" value="tRNA-synt_2e"/>
    <property type="match status" value="1"/>
</dbReference>
<dbReference type="Gene3D" id="3.30.930.10">
    <property type="entry name" value="Bira Bifunctional Protein, Domain 2"/>
    <property type="match status" value="1"/>
</dbReference>
<keyword evidence="4 8" id="KW-0067">ATP-binding</keyword>
<keyword evidence="8" id="KW-0963">Cytoplasm</keyword>
<dbReference type="PRINTS" id="PR01044">
    <property type="entry name" value="TRNASYNTHGA"/>
</dbReference>
<dbReference type="EMBL" id="DTDR01000055">
    <property type="protein sequence ID" value="HGK63333.1"/>
    <property type="molecule type" value="Genomic_DNA"/>
</dbReference>
<dbReference type="NCBIfam" id="NF006827">
    <property type="entry name" value="PRK09348.1"/>
    <property type="match status" value="1"/>
</dbReference>
<dbReference type="EC" id="6.1.1.14" evidence="8"/>
<protein>
    <recommendedName>
        <fullName evidence="8">Glycine--tRNA ligase alpha subunit</fullName>
        <ecNumber evidence="8">6.1.1.14</ecNumber>
    </recommendedName>
    <alternativeName>
        <fullName evidence="8">Glycyl-tRNA synthetase alpha subunit</fullName>
        <shortName evidence="8">GlyRS</shortName>
    </alternativeName>
</protein>
<dbReference type="InterPro" id="IPR045864">
    <property type="entry name" value="aa-tRNA-synth_II/BPL/LPL"/>
</dbReference>
<comment type="subunit">
    <text evidence="8">Tetramer of two alpha and two beta subunits.</text>
</comment>
<keyword evidence="6 8" id="KW-0030">Aminoacyl-tRNA synthetase</keyword>
<dbReference type="NCBIfam" id="TIGR00388">
    <property type="entry name" value="glyQ"/>
    <property type="match status" value="1"/>
</dbReference>
<dbReference type="Gene3D" id="1.20.58.180">
    <property type="entry name" value="Class II aaRS and biotin synthetases, domain 2"/>
    <property type="match status" value="1"/>
</dbReference>
<evidence type="ECO:0000256" key="1">
    <source>
        <dbReference type="ARBA" id="ARBA00008226"/>
    </source>
</evidence>
<proteinExistence type="inferred from homology"/>
<evidence type="ECO:0000256" key="8">
    <source>
        <dbReference type="HAMAP-Rule" id="MF_00254"/>
    </source>
</evidence>
<evidence type="ECO:0000256" key="6">
    <source>
        <dbReference type="ARBA" id="ARBA00023146"/>
    </source>
</evidence>
<dbReference type="PANTHER" id="PTHR30075">
    <property type="entry name" value="GLYCYL-TRNA SYNTHETASE"/>
    <property type="match status" value="1"/>
</dbReference>
<gene>
    <name evidence="8" type="primary">glyQ</name>
    <name evidence="9" type="ORF">ENU74_01855</name>
</gene>
<name>A0A7V4E414_UNCW3</name>
<dbReference type="InterPro" id="IPR002310">
    <property type="entry name" value="Gly-tRNA_ligase_asu"/>
</dbReference>
<sequence length="288" mass="33759">MSIKSFQEIFLTLQIFWENQGCLIFTPYNSEVGAGTFNPATFFKVLDEKPWRVCYVEPSKRPRDGRYGKNPLRVQQYWQLQVVLKPAPKNIQEIYLKSLTAIGIDLKNNDIKFIEDDWESPTLGAWGIGWQVELNGIEITQFTYFQQMGGLDLKIIPVEITYGLERIAMFLQKVFSIFDIQWDGKDTWGDIYFQNEKEFSHFNFEEIIPEEYVRLFNLYEKEAQRLLAKGLVYPGYDFVIKCSHIFNLLEARGVISVSERINYIKRIRDLARLAAIKYLEKKQSLPSS</sequence>
<comment type="similarity">
    <text evidence="1 8">Belongs to the class-II aminoacyl-tRNA synthetase family.</text>
</comment>
<keyword evidence="2 8" id="KW-0436">Ligase</keyword>
<organism evidence="9">
    <name type="scientific">candidate division WOR-3 bacterium</name>
    <dbReference type="NCBI Taxonomy" id="2052148"/>
    <lineage>
        <taxon>Bacteria</taxon>
        <taxon>Bacteria division WOR-3</taxon>
    </lineage>
</organism>
<evidence type="ECO:0000256" key="5">
    <source>
        <dbReference type="ARBA" id="ARBA00022917"/>
    </source>
</evidence>
<dbReference type="PROSITE" id="PS50861">
    <property type="entry name" value="AA_TRNA_LIGASE_II_GLYAB"/>
    <property type="match status" value="1"/>
</dbReference>
<evidence type="ECO:0000313" key="9">
    <source>
        <dbReference type="EMBL" id="HGK63333.1"/>
    </source>
</evidence>
<comment type="caution">
    <text evidence="9">The sequence shown here is derived from an EMBL/GenBank/DDBJ whole genome shotgun (WGS) entry which is preliminary data.</text>
</comment>
<evidence type="ECO:0000256" key="3">
    <source>
        <dbReference type="ARBA" id="ARBA00022741"/>
    </source>
</evidence>